<dbReference type="RefSeq" id="XP_070888035.1">
    <property type="nucleotide sequence ID" value="XM_071031012.1"/>
</dbReference>
<accession>A0ABR4LWZ5</accession>
<keyword evidence="10" id="KW-1185">Reference proteome</keyword>
<dbReference type="Gene3D" id="2.40.70.10">
    <property type="entry name" value="Acid Proteases"/>
    <property type="match status" value="2"/>
</dbReference>
<dbReference type="InterPro" id="IPR034164">
    <property type="entry name" value="Pepsin-like_dom"/>
</dbReference>
<evidence type="ECO:0000256" key="4">
    <source>
        <dbReference type="ARBA" id="ARBA00022750"/>
    </source>
</evidence>
<dbReference type="GeneID" id="98146084"/>
<evidence type="ECO:0000256" key="7">
    <source>
        <dbReference type="SAM" id="SignalP"/>
    </source>
</evidence>
<gene>
    <name evidence="9" type="ORF">BJX67DRAFT_371036</name>
</gene>
<evidence type="ECO:0000256" key="3">
    <source>
        <dbReference type="ARBA" id="ARBA00022729"/>
    </source>
</evidence>
<dbReference type="CDD" id="cd05471">
    <property type="entry name" value="pepsin_like"/>
    <property type="match status" value="1"/>
</dbReference>
<comment type="similarity">
    <text evidence="1">Belongs to the peptidase A1 family.</text>
</comment>
<dbReference type="PROSITE" id="PS51767">
    <property type="entry name" value="PEPTIDASE_A1"/>
    <property type="match status" value="1"/>
</dbReference>
<dbReference type="EMBL" id="JBFXLQ010000011">
    <property type="protein sequence ID" value="KAL2869056.1"/>
    <property type="molecule type" value="Genomic_DNA"/>
</dbReference>
<keyword evidence="6" id="KW-0865">Zymogen</keyword>
<comment type="caution">
    <text evidence="9">The sequence shown here is derived from an EMBL/GenBank/DDBJ whole genome shotgun (WGS) entry which is preliminary data.</text>
</comment>
<keyword evidence="3 7" id="KW-0732">Signal</keyword>
<dbReference type="InterPro" id="IPR001461">
    <property type="entry name" value="Aspartic_peptidase_A1"/>
</dbReference>
<reference evidence="9 10" key="1">
    <citation type="submission" date="2024-07" db="EMBL/GenBank/DDBJ databases">
        <title>Section-level genome sequencing and comparative genomics of Aspergillus sections Usti and Cavernicolus.</title>
        <authorList>
            <consortium name="Lawrence Berkeley National Laboratory"/>
            <person name="Nybo J.L."/>
            <person name="Vesth T.C."/>
            <person name="Theobald S."/>
            <person name="Frisvad J.C."/>
            <person name="Larsen T.O."/>
            <person name="Kjaerboelling I."/>
            <person name="Rothschild-Mancinelli K."/>
            <person name="Lyhne E.K."/>
            <person name="Kogle M.E."/>
            <person name="Barry K."/>
            <person name="Clum A."/>
            <person name="Na H."/>
            <person name="Ledsgaard L."/>
            <person name="Lin J."/>
            <person name="Lipzen A."/>
            <person name="Kuo A."/>
            <person name="Riley R."/>
            <person name="Mondo S."/>
            <person name="Labutti K."/>
            <person name="Haridas S."/>
            <person name="Pangalinan J."/>
            <person name="Salamov A.A."/>
            <person name="Simmons B.A."/>
            <person name="Magnuson J.K."/>
            <person name="Chen J."/>
            <person name="Drula E."/>
            <person name="Henrissat B."/>
            <person name="Wiebenga A."/>
            <person name="Lubbers R.J."/>
            <person name="Gomes A.C."/>
            <person name="Macurrencykelacurrency M.R."/>
            <person name="Stajich J."/>
            <person name="Grigoriev I.V."/>
            <person name="Mortensen U.H."/>
            <person name="De Vries R.P."/>
            <person name="Baker S.E."/>
            <person name="Andersen M.R."/>
        </authorList>
    </citation>
    <scope>NUCLEOTIDE SEQUENCE [LARGE SCALE GENOMIC DNA]</scope>
    <source>
        <strain evidence="9 10">CBS 449.75</strain>
    </source>
</reference>
<protein>
    <submittedName>
        <fullName evidence="9">Aspartic peptidase domain-containing protein</fullName>
    </submittedName>
</protein>
<keyword evidence="4" id="KW-0064">Aspartyl protease</keyword>
<feature type="chain" id="PRO_5047090593" evidence="7">
    <location>
        <begin position="17"/>
        <end position="422"/>
    </location>
</feature>
<organism evidence="9 10">
    <name type="scientific">Aspergillus lucknowensis</name>
    <dbReference type="NCBI Taxonomy" id="176173"/>
    <lineage>
        <taxon>Eukaryota</taxon>
        <taxon>Fungi</taxon>
        <taxon>Dikarya</taxon>
        <taxon>Ascomycota</taxon>
        <taxon>Pezizomycotina</taxon>
        <taxon>Eurotiomycetes</taxon>
        <taxon>Eurotiomycetidae</taxon>
        <taxon>Eurotiales</taxon>
        <taxon>Aspergillaceae</taxon>
        <taxon>Aspergillus</taxon>
        <taxon>Aspergillus subgen. Nidulantes</taxon>
    </lineage>
</organism>
<evidence type="ECO:0000313" key="9">
    <source>
        <dbReference type="EMBL" id="KAL2869056.1"/>
    </source>
</evidence>
<dbReference type="InterPro" id="IPR033121">
    <property type="entry name" value="PEPTIDASE_A1"/>
</dbReference>
<feature type="signal peptide" evidence="7">
    <location>
        <begin position="1"/>
        <end position="16"/>
    </location>
</feature>
<evidence type="ECO:0000256" key="6">
    <source>
        <dbReference type="ARBA" id="ARBA00023145"/>
    </source>
</evidence>
<dbReference type="InterPro" id="IPR021109">
    <property type="entry name" value="Peptidase_aspartic_dom_sf"/>
</dbReference>
<evidence type="ECO:0000256" key="5">
    <source>
        <dbReference type="ARBA" id="ARBA00022801"/>
    </source>
</evidence>
<keyword evidence="2" id="KW-0645">Protease</keyword>
<keyword evidence="5" id="KW-0378">Hydrolase</keyword>
<dbReference type="SUPFAM" id="SSF50630">
    <property type="entry name" value="Acid proteases"/>
    <property type="match status" value="1"/>
</dbReference>
<evidence type="ECO:0000259" key="8">
    <source>
        <dbReference type="PROSITE" id="PS51767"/>
    </source>
</evidence>
<dbReference type="Pfam" id="PF00026">
    <property type="entry name" value="Asp"/>
    <property type="match status" value="1"/>
</dbReference>
<name>A0ABR4LWZ5_9EURO</name>
<dbReference type="PANTHER" id="PTHR47965:SF12">
    <property type="entry name" value="ASPARTIC PROTEINASE 3-RELATED"/>
    <property type="match status" value="1"/>
</dbReference>
<feature type="domain" description="Peptidase A1" evidence="8">
    <location>
        <begin position="38"/>
        <end position="415"/>
    </location>
</feature>
<sequence>MWTSLAILALVGRAPAAPTRKASTAFDMPLTWTPFGFTTDTIQVGTPPQPLNSFVDWTWIGQYAFTPRCHGSLKDTWQCLQPGQGLYNQSQSSTFVNQSKLYPDRNWNPNHFFFYDDLSVGFGSDIQYVGPDHKAPVTLQLADMHFTLEFAYPFAGVFGLSPVFSADNASTQSTFYQMWEQGVYPSPLISFHYCYNTTFGNSAPLREHCNGADGLQTLGGTSPVLKLTEDAESAVLWYDNIVFPPVNEIDFEYDPGLYNYWALHVSRLRIGDEEQALNVTKFGNPGAIFDHASYGRGVPLGENSYNRLIEITAGQPIELDETTAPNNGNQSFVSVDCEAVDTFPVIDYVFEGHDRVWEVTPQNYVERIQVEGEDVCVLNVRTLGEKDFIIGNFGETFAKDKVILFDFDKLRVGIADVPAGAY</sequence>
<dbReference type="Proteomes" id="UP001610432">
    <property type="component" value="Unassembled WGS sequence"/>
</dbReference>
<evidence type="ECO:0000256" key="1">
    <source>
        <dbReference type="ARBA" id="ARBA00007447"/>
    </source>
</evidence>
<dbReference type="PANTHER" id="PTHR47965">
    <property type="entry name" value="ASPARTYL PROTEASE-RELATED"/>
    <property type="match status" value="1"/>
</dbReference>
<proteinExistence type="inferred from homology"/>
<evidence type="ECO:0000256" key="2">
    <source>
        <dbReference type="ARBA" id="ARBA00022670"/>
    </source>
</evidence>
<evidence type="ECO:0000313" key="10">
    <source>
        <dbReference type="Proteomes" id="UP001610432"/>
    </source>
</evidence>